<gene>
    <name evidence="1" type="ORF">PanWU01x14_094200</name>
</gene>
<evidence type="ECO:0000313" key="1">
    <source>
        <dbReference type="EMBL" id="PON68611.1"/>
    </source>
</evidence>
<keyword evidence="2" id="KW-1185">Reference proteome</keyword>
<comment type="caution">
    <text evidence="1">The sequence shown here is derived from an EMBL/GenBank/DDBJ whole genome shotgun (WGS) entry which is preliminary data.</text>
</comment>
<protein>
    <submittedName>
        <fullName evidence="1">Uncharacterized protein</fullName>
    </submittedName>
</protein>
<dbReference type="OrthoDB" id="10283997at2759"/>
<evidence type="ECO:0000313" key="2">
    <source>
        <dbReference type="Proteomes" id="UP000237105"/>
    </source>
</evidence>
<dbReference type="Proteomes" id="UP000237105">
    <property type="component" value="Unassembled WGS sequence"/>
</dbReference>
<dbReference type="EMBL" id="JXTB01000061">
    <property type="protein sequence ID" value="PON68611.1"/>
    <property type="molecule type" value="Genomic_DNA"/>
</dbReference>
<sequence>MPHIFHGLLVCAVPLLMEREDDHGHALLLRCMADILVHGGERRYSRSGRDGHSAELLVCLESPGNAIVPLATAEAFEEGEAILADSLDHDNGGGALCELHKVHDEKLERRLLGAARGLHDADEGRHVAWPMDTR</sequence>
<organism evidence="1 2">
    <name type="scientific">Parasponia andersonii</name>
    <name type="common">Sponia andersonii</name>
    <dbReference type="NCBI Taxonomy" id="3476"/>
    <lineage>
        <taxon>Eukaryota</taxon>
        <taxon>Viridiplantae</taxon>
        <taxon>Streptophyta</taxon>
        <taxon>Embryophyta</taxon>
        <taxon>Tracheophyta</taxon>
        <taxon>Spermatophyta</taxon>
        <taxon>Magnoliopsida</taxon>
        <taxon>eudicotyledons</taxon>
        <taxon>Gunneridae</taxon>
        <taxon>Pentapetalae</taxon>
        <taxon>rosids</taxon>
        <taxon>fabids</taxon>
        <taxon>Rosales</taxon>
        <taxon>Cannabaceae</taxon>
        <taxon>Parasponia</taxon>
    </lineage>
</organism>
<proteinExistence type="predicted"/>
<name>A0A2P5D5N6_PARAD</name>
<reference evidence="2" key="1">
    <citation type="submission" date="2016-06" db="EMBL/GenBank/DDBJ databases">
        <title>Parallel loss of symbiosis genes in relatives of nitrogen-fixing non-legume Parasponia.</title>
        <authorList>
            <person name="Van Velzen R."/>
            <person name="Holmer R."/>
            <person name="Bu F."/>
            <person name="Rutten L."/>
            <person name="Van Zeijl A."/>
            <person name="Liu W."/>
            <person name="Santuari L."/>
            <person name="Cao Q."/>
            <person name="Sharma T."/>
            <person name="Shen D."/>
            <person name="Roswanjaya Y."/>
            <person name="Wardhani T."/>
            <person name="Kalhor M.S."/>
            <person name="Jansen J."/>
            <person name="Van den Hoogen J."/>
            <person name="Gungor B."/>
            <person name="Hartog M."/>
            <person name="Hontelez J."/>
            <person name="Verver J."/>
            <person name="Yang W.-C."/>
            <person name="Schijlen E."/>
            <person name="Repin R."/>
            <person name="Schilthuizen M."/>
            <person name="Schranz E."/>
            <person name="Heidstra R."/>
            <person name="Miyata K."/>
            <person name="Fedorova E."/>
            <person name="Kohlen W."/>
            <person name="Bisseling T."/>
            <person name="Smit S."/>
            <person name="Geurts R."/>
        </authorList>
    </citation>
    <scope>NUCLEOTIDE SEQUENCE [LARGE SCALE GENOMIC DNA]</scope>
    <source>
        <strain evidence="2">cv. WU1-14</strain>
    </source>
</reference>
<accession>A0A2P5D5N6</accession>
<dbReference type="AlphaFoldDB" id="A0A2P5D5N6"/>